<gene>
    <name evidence="2" type="ORF">Val02_63300</name>
</gene>
<accession>A0A8J3YPM1</accession>
<name>A0A8J3YPM1_9ACTN</name>
<dbReference type="EMBL" id="BOPF01000028">
    <property type="protein sequence ID" value="GIJ49444.1"/>
    <property type="molecule type" value="Genomic_DNA"/>
</dbReference>
<keyword evidence="3" id="KW-1185">Reference proteome</keyword>
<dbReference type="AlphaFoldDB" id="A0A8J3YPM1"/>
<comment type="caution">
    <text evidence="2">The sequence shown here is derived from an EMBL/GenBank/DDBJ whole genome shotgun (WGS) entry which is preliminary data.</text>
</comment>
<feature type="region of interest" description="Disordered" evidence="1">
    <location>
        <begin position="18"/>
        <end position="50"/>
    </location>
</feature>
<evidence type="ECO:0000313" key="2">
    <source>
        <dbReference type="EMBL" id="GIJ49444.1"/>
    </source>
</evidence>
<reference evidence="2" key="1">
    <citation type="submission" date="2021-01" db="EMBL/GenBank/DDBJ databases">
        <title>Whole genome shotgun sequence of Virgisporangium aliadipatigenens NBRC 105644.</title>
        <authorList>
            <person name="Komaki H."/>
            <person name="Tamura T."/>
        </authorList>
    </citation>
    <scope>NUCLEOTIDE SEQUENCE</scope>
    <source>
        <strain evidence="2">NBRC 105644</strain>
    </source>
</reference>
<evidence type="ECO:0000256" key="1">
    <source>
        <dbReference type="SAM" id="MobiDB-lite"/>
    </source>
</evidence>
<sequence>MSIDGKWKVEIQTPMGKQNADFDLASDGDKLTGTATQGGNSTPIQDGSVNGDEATWKLSLTSPIPVTLTFTVNVAGDALSGSAKAAAFPAFALTGQRA</sequence>
<protein>
    <submittedName>
        <fullName evidence="2">Uncharacterized protein</fullName>
    </submittedName>
</protein>
<dbReference type="Proteomes" id="UP000619260">
    <property type="component" value="Unassembled WGS sequence"/>
</dbReference>
<dbReference type="RefSeq" id="WP_203902917.1">
    <property type="nucleotide sequence ID" value="NZ_BOPF01000028.1"/>
</dbReference>
<proteinExistence type="predicted"/>
<feature type="compositionally biased region" description="Polar residues" evidence="1">
    <location>
        <begin position="33"/>
        <end position="48"/>
    </location>
</feature>
<evidence type="ECO:0000313" key="3">
    <source>
        <dbReference type="Proteomes" id="UP000619260"/>
    </source>
</evidence>
<organism evidence="2 3">
    <name type="scientific">Virgisporangium aliadipatigenens</name>
    <dbReference type="NCBI Taxonomy" id="741659"/>
    <lineage>
        <taxon>Bacteria</taxon>
        <taxon>Bacillati</taxon>
        <taxon>Actinomycetota</taxon>
        <taxon>Actinomycetes</taxon>
        <taxon>Micromonosporales</taxon>
        <taxon>Micromonosporaceae</taxon>
        <taxon>Virgisporangium</taxon>
    </lineage>
</organism>